<evidence type="ECO:0000256" key="4">
    <source>
        <dbReference type="ARBA" id="ARBA00047202"/>
    </source>
</evidence>
<organism evidence="6 7">
    <name type="scientific">Knipowitschia caucasica</name>
    <name type="common">Caucasian dwarf goby</name>
    <name type="synonym">Pomatoschistus caucasicus</name>
    <dbReference type="NCBI Taxonomy" id="637954"/>
    <lineage>
        <taxon>Eukaryota</taxon>
        <taxon>Metazoa</taxon>
        <taxon>Chordata</taxon>
        <taxon>Craniata</taxon>
        <taxon>Vertebrata</taxon>
        <taxon>Euteleostomi</taxon>
        <taxon>Actinopterygii</taxon>
        <taxon>Neopterygii</taxon>
        <taxon>Teleostei</taxon>
        <taxon>Neoteleostei</taxon>
        <taxon>Acanthomorphata</taxon>
        <taxon>Gobiaria</taxon>
        <taxon>Gobiiformes</taxon>
        <taxon>Gobioidei</taxon>
        <taxon>Gobiidae</taxon>
        <taxon>Gobiinae</taxon>
        <taxon>Knipowitschia</taxon>
    </lineage>
</organism>
<dbReference type="GO" id="GO:0000940">
    <property type="term" value="C:outer kinetochore"/>
    <property type="evidence" value="ECO:0007669"/>
    <property type="project" value="TreeGrafter"/>
</dbReference>
<dbReference type="GO" id="GO:0000278">
    <property type="term" value="P:mitotic cell cycle"/>
    <property type="evidence" value="ECO:0007669"/>
    <property type="project" value="TreeGrafter"/>
</dbReference>
<gene>
    <name evidence="6" type="ORF">KC01_LOCUS24092</name>
</gene>
<keyword evidence="2 5" id="KW-0175">Coiled coil</keyword>
<dbReference type="InterPro" id="IPR042031">
    <property type="entry name" value="SKA1_MBD_sf"/>
</dbReference>
<dbReference type="AlphaFoldDB" id="A0AAV2L057"/>
<protein>
    <recommendedName>
        <fullName evidence="3">SKA complex subunit 1</fullName>
    </recommendedName>
    <alternativeName>
        <fullName evidence="4">Spindle and kinetochore-associated protein 1</fullName>
    </alternativeName>
</protein>
<dbReference type="GO" id="GO:0072686">
    <property type="term" value="C:mitotic spindle"/>
    <property type="evidence" value="ECO:0007669"/>
    <property type="project" value="TreeGrafter"/>
</dbReference>
<name>A0AAV2L057_KNICA</name>
<proteinExistence type="inferred from homology"/>
<sequence>MADLEEFSKRINDRLAAVTRMLDLSTTDVPQNKMKKVGQELFAIEGILEEYEKCVSVQRDQLQQLKKLEKASQQYVEELRHLRDNIPEHLPKKTNQVNDPLLKAHGDAEKVQPQQPEVKKVSKRHIKEMEIITVPEFESIPQYMKGRVSYDQLNSAVRSINASISSKYKILHQPMKTLNNHTRKLQQQFKQQETKETKGKFFIVEGDISEFTERKVDKKFQGILNILRHCQRLKEQRGGGITRFVLL</sequence>
<dbReference type="FunFam" id="1.10.10.1890:FF:000002">
    <property type="entry name" value="Spindle and kinetochore-associated protein 1"/>
    <property type="match status" value="1"/>
</dbReference>
<dbReference type="PANTHER" id="PTHR28573:SF1">
    <property type="entry name" value="SPINDLE AND KINETOCHORE-ASSOCIATED PROTEIN 1"/>
    <property type="match status" value="1"/>
</dbReference>
<comment type="similarity">
    <text evidence="1">Belongs to the SKA1 family.</text>
</comment>
<dbReference type="Pfam" id="PF07160">
    <property type="entry name" value="SKA1"/>
    <property type="match status" value="1"/>
</dbReference>
<evidence type="ECO:0000313" key="7">
    <source>
        <dbReference type="Proteomes" id="UP001497482"/>
    </source>
</evidence>
<reference evidence="6 7" key="1">
    <citation type="submission" date="2024-04" db="EMBL/GenBank/DDBJ databases">
        <authorList>
            <person name="Waldvogel A.-M."/>
            <person name="Schoenle A."/>
        </authorList>
    </citation>
    <scope>NUCLEOTIDE SEQUENCE [LARGE SCALE GENOMIC DNA]</scope>
</reference>
<dbReference type="Gene3D" id="6.10.250.1370">
    <property type="match status" value="1"/>
</dbReference>
<dbReference type="Gene3D" id="1.10.10.1890">
    <property type="entry name" value="Ska1 microtubule binding domain-like"/>
    <property type="match status" value="1"/>
</dbReference>
<evidence type="ECO:0000313" key="6">
    <source>
        <dbReference type="EMBL" id="CAL1595259.1"/>
    </source>
</evidence>
<dbReference type="GO" id="GO:0051301">
    <property type="term" value="P:cell division"/>
    <property type="evidence" value="ECO:0007669"/>
    <property type="project" value="InterPro"/>
</dbReference>
<dbReference type="EMBL" id="OZ035842">
    <property type="protein sequence ID" value="CAL1595259.1"/>
    <property type="molecule type" value="Genomic_DNA"/>
</dbReference>
<dbReference type="GO" id="GO:0008017">
    <property type="term" value="F:microtubule binding"/>
    <property type="evidence" value="ECO:0007669"/>
    <property type="project" value="InterPro"/>
</dbReference>
<evidence type="ECO:0000256" key="5">
    <source>
        <dbReference type="SAM" id="Coils"/>
    </source>
</evidence>
<evidence type="ECO:0000256" key="2">
    <source>
        <dbReference type="ARBA" id="ARBA00023054"/>
    </source>
</evidence>
<dbReference type="GO" id="GO:0005876">
    <property type="term" value="C:spindle microtubule"/>
    <property type="evidence" value="ECO:0007669"/>
    <property type="project" value="TreeGrafter"/>
</dbReference>
<dbReference type="PANTHER" id="PTHR28573">
    <property type="entry name" value="SPINDLE AND KINETOCHORE-ASSOCIATED PROTEIN 1"/>
    <property type="match status" value="1"/>
</dbReference>
<keyword evidence="7" id="KW-1185">Reference proteome</keyword>
<dbReference type="GO" id="GO:0031110">
    <property type="term" value="P:regulation of microtubule polymerization or depolymerization"/>
    <property type="evidence" value="ECO:0007669"/>
    <property type="project" value="TreeGrafter"/>
</dbReference>
<evidence type="ECO:0000256" key="3">
    <source>
        <dbReference type="ARBA" id="ARBA00047182"/>
    </source>
</evidence>
<dbReference type="Proteomes" id="UP001497482">
    <property type="component" value="Chromosome 20"/>
</dbReference>
<dbReference type="InterPro" id="IPR009829">
    <property type="entry name" value="SKA1"/>
</dbReference>
<evidence type="ECO:0000256" key="1">
    <source>
        <dbReference type="ARBA" id="ARBA00006836"/>
    </source>
</evidence>
<dbReference type="GO" id="GO:0007059">
    <property type="term" value="P:chromosome segregation"/>
    <property type="evidence" value="ECO:0007669"/>
    <property type="project" value="InterPro"/>
</dbReference>
<feature type="coiled-coil region" evidence="5">
    <location>
        <begin position="48"/>
        <end position="85"/>
    </location>
</feature>
<accession>A0AAV2L057</accession>